<evidence type="ECO:0000256" key="4">
    <source>
        <dbReference type="ARBA" id="ARBA00022840"/>
    </source>
</evidence>
<dbReference type="AlphaFoldDB" id="A0A382MH12"/>
<accession>A0A382MH12</accession>
<keyword evidence="3" id="KW-0418">Kinase</keyword>
<dbReference type="InterPro" id="IPR011009">
    <property type="entry name" value="Kinase-like_dom_sf"/>
</dbReference>
<proteinExistence type="predicted"/>
<dbReference type="PROSITE" id="PS50011">
    <property type="entry name" value="PROTEIN_KINASE_DOM"/>
    <property type="match status" value="1"/>
</dbReference>
<dbReference type="PANTHER" id="PTHR43289:SF6">
    <property type="entry name" value="SERINE_THREONINE-PROTEIN KINASE NEKL-3"/>
    <property type="match status" value="1"/>
</dbReference>
<gene>
    <name evidence="6" type="ORF">METZ01_LOCUS301013</name>
</gene>
<dbReference type="InterPro" id="IPR000719">
    <property type="entry name" value="Prot_kinase_dom"/>
</dbReference>
<dbReference type="Gene3D" id="3.30.200.20">
    <property type="entry name" value="Phosphorylase Kinase, domain 1"/>
    <property type="match status" value="1"/>
</dbReference>
<keyword evidence="2" id="KW-0547">Nucleotide-binding</keyword>
<dbReference type="CDD" id="cd14014">
    <property type="entry name" value="STKc_PknB_like"/>
    <property type="match status" value="1"/>
</dbReference>
<evidence type="ECO:0000256" key="3">
    <source>
        <dbReference type="ARBA" id="ARBA00022777"/>
    </source>
</evidence>
<dbReference type="PROSITE" id="PS00108">
    <property type="entry name" value="PROTEIN_KINASE_ST"/>
    <property type="match status" value="1"/>
</dbReference>
<dbReference type="InterPro" id="IPR008984">
    <property type="entry name" value="SMAD_FHA_dom_sf"/>
</dbReference>
<dbReference type="Gene3D" id="2.60.200.20">
    <property type="match status" value="1"/>
</dbReference>
<dbReference type="SMART" id="SM00220">
    <property type="entry name" value="S_TKc"/>
    <property type="match status" value="1"/>
</dbReference>
<dbReference type="CDD" id="cd00060">
    <property type="entry name" value="FHA"/>
    <property type="match status" value="1"/>
</dbReference>
<reference evidence="6" key="1">
    <citation type="submission" date="2018-05" db="EMBL/GenBank/DDBJ databases">
        <authorList>
            <person name="Lanie J.A."/>
            <person name="Ng W.-L."/>
            <person name="Kazmierczak K.M."/>
            <person name="Andrzejewski T.M."/>
            <person name="Davidsen T.M."/>
            <person name="Wayne K.J."/>
            <person name="Tettelin H."/>
            <person name="Glass J.I."/>
            <person name="Rusch D."/>
            <person name="Podicherti R."/>
            <person name="Tsui H.-C.T."/>
            <person name="Winkler M.E."/>
        </authorList>
    </citation>
    <scope>NUCLEOTIDE SEQUENCE</scope>
</reference>
<organism evidence="6">
    <name type="scientific">marine metagenome</name>
    <dbReference type="NCBI Taxonomy" id="408172"/>
    <lineage>
        <taxon>unclassified sequences</taxon>
        <taxon>metagenomes</taxon>
        <taxon>ecological metagenomes</taxon>
    </lineage>
</organism>
<evidence type="ECO:0000259" key="5">
    <source>
        <dbReference type="PROSITE" id="PS50011"/>
    </source>
</evidence>
<dbReference type="Gene3D" id="1.10.510.10">
    <property type="entry name" value="Transferase(Phosphotransferase) domain 1"/>
    <property type="match status" value="1"/>
</dbReference>
<dbReference type="Pfam" id="PF00069">
    <property type="entry name" value="Pkinase"/>
    <property type="match status" value="1"/>
</dbReference>
<protein>
    <recommendedName>
        <fullName evidence="5">Protein kinase domain-containing protein</fullName>
    </recommendedName>
</protein>
<keyword evidence="4" id="KW-0067">ATP-binding</keyword>
<keyword evidence="1" id="KW-0808">Transferase</keyword>
<evidence type="ECO:0000256" key="1">
    <source>
        <dbReference type="ARBA" id="ARBA00022679"/>
    </source>
</evidence>
<dbReference type="SUPFAM" id="SSF49879">
    <property type="entry name" value="SMAD/FHA domain"/>
    <property type="match status" value="1"/>
</dbReference>
<dbReference type="PANTHER" id="PTHR43289">
    <property type="entry name" value="MITOGEN-ACTIVATED PROTEIN KINASE KINASE KINASE 20-RELATED"/>
    <property type="match status" value="1"/>
</dbReference>
<dbReference type="EMBL" id="UINC01093608">
    <property type="protein sequence ID" value="SVC48159.1"/>
    <property type="molecule type" value="Genomic_DNA"/>
</dbReference>
<dbReference type="SUPFAM" id="SSF56112">
    <property type="entry name" value="Protein kinase-like (PK-like)"/>
    <property type="match status" value="1"/>
</dbReference>
<dbReference type="GO" id="GO:0004674">
    <property type="term" value="F:protein serine/threonine kinase activity"/>
    <property type="evidence" value="ECO:0007669"/>
    <property type="project" value="TreeGrafter"/>
</dbReference>
<evidence type="ECO:0000256" key="2">
    <source>
        <dbReference type="ARBA" id="ARBA00022741"/>
    </source>
</evidence>
<name>A0A382MH12_9ZZZZ</name>
<feature type="domain" description="Protein kinase" evidence="5">
    <location>
        <begin position="116"/>
        <end position="278"/>
    </location>
</feature>
<dbReference type="InterPro" id="IPR008271">
    <property type="entry name" value="Ser/Thr_kinase_AS"/>
</dbReference>
<dbReference type="GO" id="GO:0005524">
    <property type="term" value="F:ATP binding"/>
    <property type="evidence" value="ECO:0007669"/>
    <property type="project" value="UniProtKB-KW"/>
</dbReference>
<evidence type="ECO:0000313" key="6">
    <source>
        <dbReference type="EMBL" id="SVC48159.1"/>
    </source>
</evidence>
<sequence>MSTDSIKVLVAGSDGVVISEYLLGEGIYPIGSATGSAIPLESAAPEHARLSVQGGEMFVEDLAVPGAGGIYLDGAAVLGRLRVYSGQTIQVADRWLALQAPTNVQSGQNDLLSGRYRLIRQLGRGGRGEVWLAQDEQLNEEIAIKRLPAELMGDPSALSDLTREVQKSRHLHHQNIIRIHDLIQAVGEPPFVTLEYIDGQDLGSLRLQQPGSLFKWENLRPLMTQLCDALEYAHQNKIVHRDLKPANMLIDQQGRLKLADFGIAATLAESFSRSSMQG</sequence>
<feature type="non-terminal residue" evidence="6">
    <location>
        <position position="278"/>
    </location>
</feature>